<evidence type="ECO:0000313" key="2">
    <source>
        <dbReference type="Proteomes" id="UP001153331"/>
    </source>
</evidence>
<protein>
    <submittedName>
        <fullName evidence="1">Uncharacterized protein</fullName>
    </submittedName>
</protein>
<keyword evidence="2" id="KW-1185">Reference proteome</keyword>
<evidence type="ECO:0000313" key="1">
    <source>
        <dbReference type="EMBL" id="KAJ8110369.1"/>
    </source>
</evidence>
<name>A0ACC2I5X8_9PLEO</name>
<dbReference type="EMBL" id="JAPHNI010000506">
    <property type="protein sequence ID" value="KAJ8110369.1"/>
    <property type="molecule type" value="Genomic_DNA"/>
</dbReference>
<organism evidence="1 2">
    <name type="scientific">Boeremia exigua</name>
    <dbReference type="NCBI Taxonomy" id="749465"/>
    <lineage>
        <taxon>Eukaryota</taxon>
        <taxon>Fungi</taxon>
        <taxon>Dikarya</taxon>
        <taxon>Ascomycota</taxon>
        <taxon>Pezizomycotina</taxon>
        <taxon>Dothideomycetes</taxon>
        <taxon>Pleosporomycetidae</taxon>
        <taxon>Pleosporales</taxon>
        <taxon>Pleosporineae</taxon>
        <taxon>Didymellaceae</taxon>
        <taxon>Boeremia</taxon>
    </lineage>
</organism>
<dbReference type="Proteomes" id="UP001153331">
    <property type="component" value="Unassembled WGS sequence"/>
</dbReference>
<proteinExistence type="predicted"/>
<reference evidence="1" key="1">
    <citation type="submission" date="2022-11" db="EMBL/GenBank/DDBJ databases">
        <title>Genome Sequence of Boeremia exigua.</title>
        <authorList>
            <person name="Buettner E."/>
        </authorList>
    </citation>
    <scope>NUCLEOTIDE SEQUENCE</scope>
    <source>
        <strain evidence="1">CU02</strain>
    </source>
</reference>
<gene>
    <name evidence="1" type="ORF">OPT61_g6776</name>
</gene>
<sequence length="172" mass="19479">MNNRQRASSHPIQTLKPMRRTDHSHSVDSSVAFRYLDQAGTAPEDTPPKSDSNHHGSRTYARQTVKWYQRLSPKRPSVPESKGPGCVLQNFSMADSPTRRPCLKAPDLCTKGNDRNRMALEMPVSSIGTDPADAHMLRFDYETELKLHKFEVAHEATRLRAALHRHRRGLIG</sequence>
<accession>A0ACC2I5X8</accession>
<comment type="caution">
    <text evidence="1">The sequence shown here is derived from an EMBL/GenBank/DDBJ whole genome shotgun (WGS) entry which is preliminary data.</text>
</comment>